<dbReference type="OrthoDB" id="1850776at2759"/>
<dbReference type="AlphaFoldDB" id="A0A6A1VPZ7"/>
<evidence type="ECO:0000313" key="6">
    <source>
        <dbReference type="EMBL" id="KAB1214026.1"/>
    </source>
</evidence>
<dbReference type="InterPro" id="IPR046960">
    <property type="entry name" value="PPR_At4g14850-like_plant"/>
</dbReference>
<dbReference type="Pfam" id="PF13041">
    <property type="entry name" value="PPR_2"/>
    <property type="match status" value="2"/>
</dbReference>
<comment type="similarity">
    <text evidence="3">Belongs to the PPR family. PCMP-E subfamily.</text>
</comment>
<dbReference type="NCBIfam" id="TIGR00756">
    <property type="entry name" value="PPR"/>
    <property type="match status" value="4"/>
</dbReference>
<feature type="repeat" description="PPR" evidence="4">
    <location>
        <begin position="115"/>
        <end position="149"/>
    </location>
</feature>
<feature type="domain" description="DYW" evidence="5">
    <location>
        <begin position="542"/>
        <end position="629"/>
    </location>
</feature>
<proteinExistence type="inferred from homology"/>
<accession>A0A6A1VPZ7</accession>
<dbReference type="GO" id="GO:0009451">
    <property type="term" value="P:RNA modification"/>
    <property type="evidence" value="ECO:0007669"/>
    <property type="project" value="InterPro"/>
</dbReference>
<dbReference type="Gene3D" id="1.25.40.10">
    <property type="entry name" value="Tetratricopeptide repeat domain"/>
    <property type="match status" value="3"/>
</dbReference>
<dbReference type="GO" id="GO:0008270">
    <property type="term" value="F:zinc ion binding"/>
    <property type="evidence" value="ECO:0007669"/>
    <property type="project" value="InterPro"/>
</dbReference>
<dbReference type="FunFam" id="1.25.40.10:FF:000073">
    <property type="entry name" value="Pentatricopeptide repeat-containing protein chloroplastic"/>
    <property type="match status" value="1"/>
</dbReference>
<dbReference type="InterPro" id="IPR002885">
    <property type="entry name" value="PPR_rpt"/>
</dbReference>
<dbReference type="Pfam" id="PF14432">
    <property type="entry name" value="DYW_deaminase"/>
    <property type="match status" value="1"/>
</dbReference>
<dbReference type="InterPro" id="IPR011990">
    <property type="entry name" value="TPR-like_helical_dom_sf"/>
</dbReference>
<evidence type="ECO:0000256" key="2">
    <source>
        <dbReference type="ARBA" id="ARBA00022737"/>
    </source>
</evidence>
<feature type="repeat" description="PPR" evidence="4">
    <location>
        <begin position="318"/>
        <end position="352"/>
    </location>
</feature>
<evidence type="ECO:0000313" key="7">
    <source>
        <dbReference type="Proteomes" id="UP000516437"/>
    </source>
</evidence>
<sequence>MSSTSFYKTSHPTSQLVTVSLWLMKRLLNQNLVFALTCPSRSRQKELSNFHTKAYCVQQLQNCNDFLSATSAHSSVLKVGFLNDTFINNHLINCYVRLQKIKDANKLFDEMPEHNVVSWTSLMAGYVNAGQPKTALCFFRKMAESSITPNDFTFATAINACSILADLEVGKKLHALVEIFGFRPNLVVCSSLVDMYGKCNNVDEARRVFDFMGCKNVVSWTAMITTYAQNARGHDALQVFREFTGLMVDRPNHFMLASLINACASLGRLVSGKVAHGAVIRHGHDSRDVVASALVDMYAKCGSVCYSEKIFRRIPNPSVISYTSMIVGAAKYGLVKLSLNLFREMIHRRINPNDVTFVGILHACSHSGLVDEGIGHLKSMYVKHGIMPDAKHYTCVVDMLGRSGRLDEAYKLAKSIRVDSDEGALLWGTLLSASRLHGRVDIAVEASKRLIESNQQVSGAYVTLSNAYALAGEWENVQSLRFEMKRTGVYKEPGWSSVEIRDSTYVFYAGDVASCPQGNKVVSLLGELEKRMKGRGYVGGSIGLVFVDVEEEAKDEMVSLHSERLALAFGLINIPKGMTIRVMKNLRMCRDCHAAFKLISDIVERDFVVRDLNRFHHFKNGLCTCRDFW</sequence>
<protein>
    <recommendedName>
        <fullName evidence="5">DYW domain-containing protein</fullName>
    </recommendedName>
</protein>
<comment type="similarity">
    <text evidence="1">Belongs to the PPR family. PCMP-H subfamily.</text>
</comment>
<evidence type="ECO:0000256" key="1">
    <source>
        <dbReference type="ARBA" id="ARBA00006643"/>
    </source>
</evidence>
<comment type="caution">
    <text evidence="6">The sequence shown here is derived from an EMBL/GenBank/DDBJ whole genome shotgun (WGS) entry which is preliminary data.</text>
</comment>
<dbReference type="Proteomes" id="UP000516437">
    <property type="component" value="Chromosome 5"/>
</dbReference>
<gene>
    <name evidence="6" type="ORF">CJ030_MR5G017289</name>
</gene>
<dbReference type="FunFam" id="1.25.40.10:FF:000196">
    <property type="entry name" value="Pentatricopeptide repeat-containing protein At4g14850"/>
    <property type="match status" value="1"/>
</dbReference>
<keyword evidence="7" id="KW-1185">Reference proteome</keyword>
<dbReference type="FunFam" id="1.25.40.10:FF:000090">
    <property type="entry name" value="Pentatricopeptide repeat-containing protein, chloroplastic"/>
    <property type="match status" value="1"/>
</dbReference>
<evidence type="ECO:0000256" key="3">
    <source>
        <dbReference type="ARBA" id="ARBA00061659"/>
    </source>
</evidence>
<name>A0A6A1VPZ7_9ROSI</name>
<dbReference type="EMBL" id="RXIC02000023">
    <property type="protein sequence ID" value="KAB1214026.1"/>
    <property type="molecule type" value="Genomic_DNA"/>
</dbReference>
<dbReference type="SUPFAM" id="SSF48452">
    <property type="entry name" value="TPR-like"/>
    <property type="match status" value="1"/>
</dbReference>
<keyword evidence="2" id="KW-0677">Repeat</keyword>
<dbReference type="Pfam" id="PF20431">
    <property type="entry name" value="E_motif"/>
    <property type="match status" value="1"/>
</dbReference>
<dbReference type="Pfam" id="PF01535">
    <property type="entry name" value="PPR"/>
    <property type="match status" value="3"/>
</dbReference>
<dbReference type="PANTHER" id="PTHR47926:SF368">
    <property type="entry name" value="TETRATRICOPEPTIDE REPEAT-LIKE SUPERFAMILY PROTEIN"/>
    <property type="match status" value="1"/>
</dbReference>
<reference evidence="6 7" key="1">
    <citation type="journal article" date="2019" name="Plant Biotechnol. J.">
        <title>The red bayberry genome and genetic basis of sex determination.</title>
        <authorList>
            <person name="Jia H.M."/>
            <person name="Jia H.J."/>
            <person name="Cai Q.L."/>
            <person name="Wang Y."/>
            <person name="Zhao H.B."/>
            <person name="Yang W.F."/>
            <person name="Wang G.Y."/>
            <person name="Li Y.H."/>
            <person name="Zhan D.L."/>
            <person name="Shen Y.T."/>
            <person name="Niu Q.F."/>
            <person name="Chang L."/>
            <person name="Qiu J."/>
            <person name="Zhao L."/>
            <person name="Xie H.B."/>
            <person name="Fu W.Y."/>
            <person name="Jin J."/>
            <person name="Li X.W."/>
            <person name="Jiao Y."/>
            <person name="Zhou C.C."/>
            <person name="Tu T."/>
            <person name="Chai C.Y."/>
            <person name="Gao J.L."/>
            <person name="Fan L.J."/>
            <person name="van de Weg E."/>
            <person name="Wang J.Y."/>
            <person name="Gao Z.S."/>
        </authorList>
    </citation>
    <scope>NUCLEOTIDE SEQUENCE [LARGE SCALE GENOMIC DNA]</scope>
    <source>
        <tissue evidence="6">Leaves</tissue>
    </source>
</reference>
<dbReference type="InterPro" id="IPR032867">
    <property type="entry name" value="DYW_dom"/>
</dbReference>
<evidence type="ECO:0000256" key="4">
    <source>
        <dbReference type="PROSITE-ProRule" id="PRU00708"/>
    </source>
</evidence>
<dbReference type="PANTHER" id="PTHR47926">
    <property type="entry name" value="PENTATRICOPEPTIDE REPEAT-CONTAINING PROTEIN"/>
    <property type="match status" value="1"/>
</dbReference>
<dbReference type="GO" id="GO:0003729">
    <property type="term" value="F:mRNA binding"/>
    <property type="evidence" value="ECO:0007669"/>
    <property type="project" value="UniProtKB-ARBA"/>
</dbReference>
<dbReference type="InterPro" id="IPR046848">
    <property type="entry name" value="E_motif"/>
</dbReference>
<evidence type="ECO:0000259" key="5">
    <source>
        <dbReference type="Pfam" id="PF14432"/>
    </source>
</evidence>
<dbReference type="PROSITE" id="PS51375">
    <property type="entry name" value="PPR"/>
    <property type="match status" value="4"/>
</dbReference>
<feature type="repeat" description="PPR" evidence="4">
    <location>
        <begin position="185"/>
        <end position="219"/>
    </location>
</feature>
<organism evidence="6 7">
    <name type="scientific">Morella rubra</name>
    <name type="common">Chinese bayberry</name>
    <dbReference type="NCBI Taxonomy" id="262757"/>
    <lineage>
        <taxon>Eukaryota</taxon>
        <taxon>Viridiplantae</taxon>
        <taxon>Streptophyta</taxon>
        <taxon>Embryophyta</taxon>
        <taxon>Tracheophyta</taxon>
        <taxon>Spermatophyta</taxon>
        <taxon>Magnoliopsida</taxon>
        <taxon>eudicotyledons</taxon>
        <taxon>Gunneridae</taxon>
        <taxon>Pentapetalae</taxon>
        <taxon>rosids</taxon>
        <taxon>fabids</taxon>
        <taxon>Fagales</taxon>
        <taxon>Myricaceae</taxon>
        <taxon>Morella</taxon>
    </lineage>
</organism>
<feature type="repeat" description="PPR" evidence="4">
    <location>
        <begin position="84"/>
        <end position="114"/>
    </location>
</feature>